<keyword evidence="3" id="KW-0230">DNA invertase</keyword>
<dbReference type="PROSITE" id="PS51736">
    <property type="entry name" value="RECOMBINASES_3"/>
    <property type="match status" value="1"/>
</dbReference>
<dbReference type="InterPro" id="IPR036162">
    <property type="entry name" value="Resolvase-like_N_sf"/>
</dbReference>
<dbReference type="PANTHER" id="PTHR30461">
    <property type="entry name" value="DNA-INVERTASE FROM LAMBDOID PROPHAGE"/>
    <property type="match status" value="1"/>
</dbReference>
<keyword evidence="10" id="KW-1185">Reference proteome</keyword>
<evidence type="ECO:0000256" key="7">
    <source>
        <dbReference type="PROSITE-ProRule" id="PRU10137"/>
    </source>
</evidence>
<dbReference type="InterPro" id="IPR006119">
    <property type="entry name" value="Resolv_N"/>
</dbReference>
<feature type="domain" description="Resolvase/invertase-type recombinase catalytic" evidence="8">
    <location>
        <begin position="2"/>
        <end position="135"/>
    </location>
</feature>
<dbReference type="RefSeq" id="WP_106933730.1">
    <property type="nucleotide sequence ID" value="NZ_PYFT01000002.1"/>
</dbReference>
<organism evidence="9 10">
    <name type="scientific">Adhaeribacter arboris</name>
    <dbReference type="NCBI Taxonomy" id="2072846"/>
    <lineage>
        <taxon>Bacteria</taxon>
        <taxon>Pseudomonadati</taxon>
        <taxon>Bacteroidota</taxon>
        <taxon>Cytophagia</taxon>
        <taxon>Cytophagales</taxon>
        <taxon>Hymenobacteraceae</taxon>
        <taxon>Adhaeribacter</taxon>
    </lineage>
</organism>
<dbReference type="InterPro" id="IPR050639">
    <property type="entry name" value="SSR_resolvase"/>
</dbReference>
<evidence type="ECO:0000256" key="1">
    <source>
        <dbReference type="ARBA" id="ARBA00009913"/>
    </source>
</evidence>
<comment type="caution">
    <text evidence="9">The sequence shown here is derived from an EMBL/GenBank/DDBJ whole genome shotgun (WGS) entry which is preliminary data.</text>
</comment>
<dbReference type="SMART" id="SM00857">
    <property type="entry name" value="Resolvase"/>
    <property type="match status" value="1"/>
</dbReference>
<dbReference type="OrthoDB" id="9797501at2"/>
<evidence type="ECO:0000256" key="6">
    <source>
        <dbReference type="PIRSR" id="PIRSR606118-50"/>
    </source>
</evidence>
<evidence type="ECO:0000313" key="10">
    <source>
        <dbReference type="Proteomes" id="UP000240357"/>
    </source>
</evidence>
<evidence type="ECO:0000313" key="9">
    <source>
        <dbReference type="EMBL" id="PSR51908.1"/>
    </source>
</evidence>
<dbReference type="PANTHER" id="PTHR30461:SF2">
    <property type="entry name" value="SERINE RECOMBINASE PINE-RELATED"/>
    <property type="match status" value="1"/>
</dbReference>
<dbReference type="EMBL" id="PYFT01000002">
    <property type="protein sequence ID" value="PSR51908.1"/>
    <property type="molecule type" value="Genomic_DNA"/>
</dbReference>
<reference evidence="9 10" key="1">
    <citation type="submission" date="2018-03" db="EMBL/GenBank/DDBJ databases">
        <title>Adhaeribacter sp. HMF7605 Genome sequencing and assembly.</title>
        <authorList>
            <person name="Kang H."/>
            <person name="Kang J."/>
            <person name="Cha I."/>
            <person name="Kim H."/>
            <person name="Joh K."/>
        </authorList>
    </citation>
    <scope>NUCLEOTIDE SEQUENCE [LARGE SCALE GENOMIC DNA]</scope>
    <source>
        <strain evidence="9 10">HMF7605</strain>
    </source>
</reference>
<evidence type="ECO:0000256" key="5">
    <source>
        <dbReference type="ARBA" id="ARBA00023172"/>
    </source>
</evidence>
<evidence type="ECO:0000259" key="8">
    <source>
        <dbReference type="PROSITE" id="PS51736"/>
    </source>
</evidence>
<dbReference type="SUPFAM" id="SSF53041">
    <property type="entry name" value="Resolvase-like"/>
    <property type="match status" value="1"/>
</dbReference>
<dbReference type="Proteomes" id="UP000240357">
    <property type="component" value="Unassembled WGS sequence"/>
</dbReference>
<dbReference type="GO" id="GO:0003677">
    <property type="term" value="F:DNA binding"/>
    <property type="evidence" value="ECO:0007669"/>
    <property type="project" value="UniProtKB-KW"/>
</dbReference>
<accession>A0A2T2Y912</accession>
<dbReference type="Gene3D" id="3.40.50.1390">
    <property type="entry name" value="Resolvase, N-terminal catalytic domain"/>
    <property type="match status" value="1"/>
</dbReference>
<dbReference type="FunFam" id="3.40.50.1390:FF:000001">
    <property type="entry name" value="DNA recombinase"/>
    <property type="match status" value="1"/>
</dbReference>
<dbReference type="InterPro" id="IPR006118">
    <property type="entry name" value="Recombinase_CS"/>
</dbReference>
<feature type="active site" description="O-(5'-phospho-DNA)-serine intermediate" evidence="6 7">
    <location>
        <position position="10"/>
    </location>
</feature>
<evidence type="ECO:0000256" key="4">
    <source>
        <dbReference type="ARBA" id="ARBA00023125"/>
    </source>
</evidence>
<evidence type="ECO:0000256" key="2">
    <source>
        <dbReference type="ARBA" id="ARBA00022908"/>
    </source>
</evidence>
<dbReference type="AlphaFoldDB" id="A0A2T2Y912"/>
<gene>
    <name evidence="9" type="ORF">AHMF7605_28785</name>
</gene>
<proteinExistence type="inferred from homology"/>
<protein>
    <recommendedName>
        <fullName evidence="8">Resolvase/invertase-type recombinase catalytic domain-containing protein</fullName>
    </recommendedName>
</protein>
<dbReference type="PROSITE" id="PS00397">
    <property type="entry name" value="RECOMBINASES_1"/>
    <property type="match status" value="1"/>
</dbReference>
<evidence type="ECO:0000256" key="3">
    <source>
        <dbReference type="ARBA" id="ARBA00023100"/>
    </source>
</evidence>
<sequence>MTKIGYARVSTLEQNLDLQLDALKSDGCRQIFTDKISGVKASKPDFEKLLEYARPGDTIVVWKLDRLGRSTVQLIQLVEELKKREVNLKSLSEAIDTSSATGNLFFQFMCILAEHERNIIRERTRAGLDSARARGRTGGRPSGLNERYKRIAPEVKEVYEKNNRSTEEIRSMFHIKSQPTLYKILEFAGVDVKGFIKREKTNNPLCILLQYAFRQN</sequence>
<dbReference type="GO" id="GO:0015074">
    <property type="term" value="P:DNA integration"/>
    <property type="evidence" value="ECO:0007669"/>
    <property type="project" value="UniProtKB-KW"/>
</dbReference>
<keyword evidence="2" id="KW-0229">DNA integration</keyword>
<name>A0A2T2Y912_9BACT</name>
<keyword evidence="5" id="KW-0233">DNA recombination</keyword>
<comment type="similarity">
    <text evidence="1">Belongs to the site-specific recombinase resolvase family.</text>
</comment>
<keyword evidence="4" id="KW-0238">DNA-binding</keyword>
<dbReference type="GO" id="GO:0000150">
    <property type="term" value="F:DNA strand exchange activity"/>
    <property type="evidence" value="ECO:0007669"/>
    <property type="project" value="UniProtKB-KW"/>
</dbReference>
<dbReference type="PROSITE" id="PS00398">
    <property type="entry name" value="RECOMBINASES_2"/>
    <property type="match status" value="1"/>
</dbReference>
<dbReference type="CDD" id="cd03768">
    <property type="entry name" value="SR_ResInv"/>
    <property type="match status" value="1"/>
</dbReference>
<dbReference type="Pfam" id="PF00239">
    <property type="entry name" value="Resolvase"/>
    <property type="match status" value="1"/>
</dbReference>